<protein>
    <submittedName>
        <fullName evidence="4">XRE family transcriptional regulator</fullName>
    </submittedName>
</protein>
<name>A0A1L6JAT4_9SPHN</name>
<gene>
    <name evidence="3" type="ORF">BRX40_09320</name>
    <name evidence="4" type="ORF">CA257_18920</name>
</gene>
<reference evidence="5" key="2">
    <citation type="submission" date="2016-12" db="EMBL/GenBank/DDBJ databases">
        <title>Whole genome sequencing of Sphingomonas sp. ABOJV.</title>
        <authorList>
            <person name="Conlan S."/>
            <person name="Thomas P.J."/>
            <person name="Mullikin J."/>
            <person name="Palmore T.N."/>
            <person name="Frank K.M."/>
            <person name="Segre J.A."/>
        </authorList>
    </citation>
    <scope>NUCLEOTIDE SEQUENCE [LARGE SCALE GENOMIC DNA]</scope>
    <source>
        <strain evidence="5">ABOJV</strain>
    </source>
</reference>
<evidence type="ECO:0000313" key="3">
    <source>
        <dbReference type="EMBL" id="APR52600.1"/>
    </source>
</evidence>
<dbReference type="SUPFAM" id="SSF47413">
    <property type="entry name" value="lambda repressor-like DNA-binding domains"/>
    <property type="match status" value="1"/>
</dbReference>
<dbReference type="Gene3D" id="1.10.260.40">
    <property type="entry name" value="lambda repressor-like DNA-binding domains"/>
    <property type="match status" value="1"/>
</dbReference>
<accession>A0A1L6JAT4</accession>
<dbReference type="RefSeq" id="WP_075151402.1">
    <property type="nucleotide sequence ID" value="NZ_CP018820.1"/>
</dbReference>
<dbReference type="Proteomes" id="UP000286681">
    <property type="component" value="Unassembled WGS sequence"/>
</dbReference>
<dbReference type="OrthoDB" id="7555776at2"/>
<dbReference type="InterPro" id="IPR001387">
    <property type="entry name" value="Cro/C1-type_HTH"/>
</dbReference>
<reference evidence="4 6" key="3">
    <citation type="submission" date="2018-07" db="EMBL/GenBank/DDBJ databases">
        <title>Genomic and Epidemiologic Investigation of an Indolent Hospital Outbreak.</title>
        <authorList>
            <person name="Johnson R.C."/>
            <person name="Deming C."/>
            <person name="Conlan S."/>
            <person name="Zellmer C.J."/>
            <person name="Michelin A.V."/>
            <person name="Lee-Lin S."/>
            <person name="Thomas P.J."/>
            <person name="Park M."/>
            <person name="Weingarten R.A."/>
            <person name="Less J."/>
            <person name="Dekker J.P."/>
            <person name="Frank K.M."/>
            <person name="Musser K.A."/>
            <person name="Mcquiston J.R."/>
            <person name="Henderson D.K."/>
            <person name="Lau A.F."/>
            <person name="Palmore T.N."/>
            <person name="Segre J.A."/>
        </authorList>
    </citation>
    <scope>NUCLEOTIDE SEQUENCE [LARGE SCALE GENOMIC DNA]</scope>
    <source>
        <strain evidence="4 6">SK-NIH.Env10_0317</strain>
    </source>
</reference>
<dbReference type="Proteomes" id="UP000185161">
    <property type="component" value="Chromosome"/>
</dbReference>
<evidence type="ECO:0000259" key="2">
    <source>
        <dbReference type="PROSITE" id="PS50943"/>
    </source>
</evidence>
<dbReference type="InterPro" id="IPR010982">
    <property type="entry name" value="Lambda_DNA-bd_dom_sf"/>
</dbReference>
<dbReference type="GO" id="GO:0003677">
    <property type="term" value="F:DNA binding"/>
    <property type="evidence" value="ECO:0007669"/>
    <property type="project" value="InterPro"/>
</dbReference>
<evidence type="ECO:0000313" key="4">
    <source>
        <dbReference type="EMBL" id="RSU99980.1"/>
    </source>
</evidence>
<dbReference type="SMART" id="SM00530">
    <property type="entry name" value="HTH_XRE"/>
    <property type="match status" value="1"/>
</dbReference>
<keyword evidence="5" id="KW-1185">Reference proteome</keyword>
<sequence>MIKSNRRSDTKKNRAKAILKPISGIDTLRAFIFPNNIREYRRKNNIGSLLQLAQLIGSITYIRLSKIERGEIFARADELRAIGAALNVDPALLLVDIDDPAFDIAAWAAEFQAPDSVDLKADTVAVMLAAALRARRAADDTLTITALEVDYGIAPVILSRIENAYKPFDRWNADIQQALLRLLGVAGAAELESYLAEAHARHELDAFLPLVANPETRIGKTRAKVQALREALGQEEPASPRQRGKATQPVQAKPFLIGSGAAPADGVLDTIHASESATVRLLPVFGAPLNDGLVARIPTGEQVEAPRSAGPRAYGLRICRPTLGSGLPGRSVIVVDPDRFPSAGGLAVIREQEGLRLLSVTFDRQGRMLGYSEHPDREIAIDDVAPEDVATVLSAQFE</sequence>
<reference evidence="3" key="1">
    <citation type="submission" date="2016-12" db="EMBL/GenBank/DDBJ databases">
        <title>Whole genome sequencing of Sphingomonas koreensis.</title>
        <authorList>
            <person name="Conlan S."/>
            <person name="Thomas P.J."/>
            <person name="Mullikin J."/>
            <person name="Palmore T.N."/>
            <person name="Frank K.M."/>
            <person name="Segre J.A."/>
        </authorList>
    </citation>
    <scope>NUCLEOTIDE SEQUENCE</scope>
    <source>
        <strain evidence="3">ABOJV</strain>
    </source>
</reference>
<dbReference type="GeneID" id="44132758"/>
<dbReference type="CDD" id="cd00093">
    <property type="entry name" value="HTH_XRE"/>
    <property type="match status" value="1"/>
</dbReference>
<dbReference type="PROSITE" id="PS50943">
    <property type="entry name" value="HTH_CROC1"/>
    <property type="match status" value="1"/>
</dbReference>
<dbReference type="AlphaFoldDB" id="A0A1L6JAT4"/>
<feature type="region of interest" description="Disordered" evidence="1">
    <location>
        <begin position="229"/>
        <end position="249"/>
    </location>
</feature>
<evidence type="ECO:0000313" key="5">
    <source>
        <dbReference type="Proteomes" id="UP000185161"/>
    </source>
</evidence>
<proteinExistence type="predicted"/>
<feature type="domain" description="HTH cro/C1-type" evidence="2">
    <location>
        <begin position="37"/>
        <end position="93"/>
    </location>
</feature>
<evidence type="ECO:0000313" key="6">
    <source>
        <dbReference type="Proteomes" id="UP000286681"/>
    </source>
</evidence>
<dbReference type="KEGG" id="skr:BRX40_09320"/>
<dbReference type="EMBL" id="QQWO01000020">
    <property type="protein sequence ID" value="RSU99980.1"/>
    <property type="molecule type" value="Genomic_DNA"/>
</dbReference>
<organism evidence="3 5">
    <name type="scientific">Sphingomonas koreensis</name>
    <dbReference type="NCBI Taxonomy" id="93064"/>
    <lineage>
        <taxon>Bacteria</taxon>
        <taxon>Pseudomonadati</taxon>
        <taxon>Pseudomonadota</taxon>
        <taxon>Alphaproteobacteria</taxon>
        <taxon>Sphingomonadales</taxon>
        <taxon>Sphingomonadaceae</taxon>
        <taxon>Sphingomonas</taxon>
    </lineage>
</organism>
<dbReference type="EMBL" id="CP018820">
    <property type="protein sequence ID" value="APR52600.1"/>
    <property type="molecule type" value="Genomic_DNA"/>
</dbReference>
<evidence type="ECO:0000256" key="1">
    <source>
        <dbReference type="SAM" id="MobiDB-lite"/>
    </source>
</evidence>